<proteinExistence type="predicted"/>
<dbReference type="Proteomes" id="UP000324222">
    <property type="component" value="Unassembled WGS sequence"/>
</dbReference>
<evidence type="ECO:0000313" key="1">
    <source>
        <dbReference type="EMBL" id="MPC21520.1"/>
    </source>
</evidence>
<keyword evidence="2" id="KW-1185">Reference proteome</keyword>
<reference evidence="1 2" key="1">
    <citation type="submission" date="2019-05" db="EMBL/GenBank/DDBJ databases">
        <title>Another draft genome of Portunus trituberculatus and its Hox gene families provides insights of decapod evolution.</title>
        <authorList>
            <person name="Jeong J.-H."/>
            <person name="Song I."/>
            <person name="Kim S."/>
            <person name="Choi T."/>
            <person name="Kim D."/>
            <person name="Ryu S."/>
            <person name="Kim W."/>
        </authorList>
    </citation>
    <scope>NUCLEOTIDE SEQUENCE [LARGE SCALE GENOMIC DNA]</scope>
    <source>
        <tissue evidence="1">Muscle</tissue>
    </source>
</reference>
<dbReference type="AlphaFoldDB" id="A0A5B7DJD7"/>
<evidence type="ECO:0000313" key="2">
    <source>
        <dbReference type="Proteomes" id="UP000324222"/>
    </source>
</evidence>
<accession>A0A5B7DJD7</accession>
<name>A0A5B7DJD7_PORTR</name>
<sequence>MSSTQYRSEYLCVASRDRVQGRQARAWWWQASGTRELWYLEAPVAGVGFRPPRVNTSLPPRHGSSYLLMTPPKMEVI</sequence>
<gene>
    <name evidence="1" type="ORF">E2C01_014507</name>
</gene>
<comment type="caution">
    <text evidence="1">The sequence shown here is derived from an EMBL/GenBank/DDBJ whole genome shotgun (WGS) entry which is preliminary data.</text>
</comment>
<dbReference type="EMBL" id="VSRR010000986">
    <property type="protein sequence ID" value="MPC21520.1"/>
    <property type="molecule type" value="Genomic_DNA"/>
</dbReference>
<organism evidence="1 2">
    <name type="scientific">Portunus trituberculatus</name>
    <name type="common">Swimming crab</name>
    <name type="synonym">Neptunus trituberculatus</name>
    <dbReference type="NCBI Taxonomy" id="210409"/>
    <lineage>
        <taxon>Eukaryota</taxon>
        <taxon>Metazoa</taxon>
        <taxon>Ecdysozoa</taxon>
        <taxon>Arthropoda</taxon>
        <taxon>Crustacea</taxon>
        <taxon>Multicrustacea</taxon>
        <taxon>Malacostraca</taxon>
        <taxon>Eumalacostraca</taxon>
        <taxon>Eucarida</taxon>
        <taxon>Decapoda</taxon>
        <taxon>Pleocyemata</taxon>
        <taxon>Brachyura</taxon>
        <taxon>Eubrachyura</taxon>
        <taxon>Portunoidea</taxon>
        <taxon>Portunidae</taxon>
        <taxon>Portuninae</taxon>
        <taxon>Portunus</taxon>
    </lineage>
</organism>
<protein>
    <submittedName>
        <fullName evidence="1">Uncharacterized protein</fullName>
    </submittedName>
</protein>